<evidence type="ECO:0000313" key="2">
    <source>
        <dbReference type="EnsemblProtists" id="PYU1_T002937"/>
    </source>
</evidence>
<evidence type="ECO:0000256" key="1">
    <source>
        <dbReference type="SAM" id="MobiDB-lite"/>
    </source>
</evidence>
<name>K3WD96_GLOUD</name>
<protein>
    <recommendedName>
        <fullName evidence="4">Myb/SANT-like domain-containing protein</fullName>
    </recommendedName>
</protein>
<feature type="compositionally biased region" description="Polar residues" evidence="1">
    <location>
        <begin position="488"/>
        <end position="507"/>
    </location>
</feature>
<feature type="region of interest" description="Disordered" evidence="1">
    <location>
        <begin position="184"/>
        <end position="203"/>
    </location>
</feature>
<reference evidence="3" key="1">
    <citation type="journal article" date="2010" name="Genome Biol.">
        <title>Genome sequence of the necrotrophic plant pathogen Pythium ultimum reveals original pathogenicity mechanisms and effector repertoire.</title>
        <authorList>
            <person name="Levesque C.A."/>
            <person name="Brouwer H."/>
            <person name="Cano L."/>
            <person name="Hamilton J.P."/>
            <person name="Holt C."/>
            <person name="Huitema E."/>
            <person name="Raffaele S."/>
            <person name="Robideau G.P."/>
            <person name="Thines M."/>
            <person name="Win J."/>
            <person name="Zerillo M.M."/>
            <person name="Beakes G.W."/>
            <person name="Boore J.L."/>
            <person name="Busam D."/>
            <person name="Dumas B."/>
            <person name="Ferriera S."/>
            <person name="Fuerstenberg S.I."/>
            <person name="Gachon C.M."/>
            <person name="Gaulin E."/>
            <person name="Govers F."/>
            <person name="Grenville-Briggs L."/>
            <person name="Horner N."/>
            <person name="Hostetler J."/>
            <person name="Jiang R.H."/>
            <person name="Johnson J."/>
            <person name="Krajaejun T."/>
            <person name="Lin H."/>
            <person name="Meijer H.J."/>
            <person name="Moore B."/>
            <person name="Morris P."/>
            <person name="Phuntmart V."/>
            <person name="Puiu D."/>
            <person name="Shetty J."/>
            <person name="Stajich J.E."/>
            <person name="Tripathy S."/>
            <person name="Wawra S."/>
            <person name="van West P."/>
            <person name="Whitty B.R."/>
            <person name="Coutinho P.M."/>
            <person name="Henrissat B."/>
            <person name="Martin F."/>
            <person name="Thomas P.D."/>
            <person name="Tyler B.M."/>
            <person name="De Vries R.P."/>
            <person name="Kamoun S."/>
            <person name="Yandell M."/>
            <person name="Tisserat N."/>
            <person name="Buell C.R."/>
        </authorList>
    </citation>
    <scope>NUCLEOTIDE SEQUENCE</scope>
    <source>
        <strain evidence="3">DAOM:BR144</strain>
    </source>
</reference>
<evidence type="ECO:0008006" key="4">
    <source>
        <dbReference type="Google" id="ProtNLM"/>
    </source>
</evidence>
<accession>K3WD96</accession>
<keyword evidence="3" id="KW-1185">Reference proteome</keyword>
<sequence length="591" mass="65287">MGASDDASGAKTRARGRPRRNGEESIQWTDAMTEALFKLRYTTFASFFANKSLRLQVHDGWTLVASHLGQEFGIAIDVQQCRNKRSVGANVSFCTNQQLKSVKTRCLQFAKQNALMGGNAGQVQLPHSVAIMRQYCGDDAAFLTPETAVVAAAAPSTRASTRQSAREDTAASFHYVPGRMAAQAGTPDDVAQGKKKRGRPRLDGEGAIQWTDELTDRLVQLRFETFAAEFDETKSMYRLRVVWTALAAQLGDEFGVQLGPEQCKSKTKALTSRWTQYCESINETNVAAEPHWVQTMRRYCGDSEQFEQPATIPQGAVTEAGAVARVDLDNDDDNDDDLETPSKKRSKHDGGVKEKSLKWTLAMTERLFELRYKTMAAEFDRSQNKYRLRDAWKGLALQLSADCGFTIDVEHCRNKIKAMKTKWGGEFNEQTFNAGNENNDEQGDWAGIWRRYCGDGGDAESNDGRSTTAGLYEEARAANPARAGMPGDNNTTPLPPTRRSSLNSAITRESRSPVVPARWGRSTTNGSSGNIRNNAIVNADTTVSGDENSKMLAQILRAVEEQKAAALAQTQSIQELLQFLREDFANRQGTV</sequence>
<dbReference type="HOGENOM" id="CLU_461942_0_0_1"/>
<feature type="region of interest" description="Disordered" evidence="1">
    <location>
        <begin position="327"/>
        <end position="351"/>
    </location>
</feature>
<reference evidence="3" key="2">
    <citation type="submission" date="2010-04" db="EMBL/GenBank/DDBJ databases">
        <authorList>
            <person name="Buell R."/>
            <person name="Hamilton J."/>
            <person name="Hostetler J."/>
        </authorList>
    </citation>
    <scope>NUCLEOTIDE SEQUENCE [LARGE SCALE GENOMIC DNA]</scope>
    <source>
        <strain evidence="3">DAOM:BR144</strain>
    </source>
</reference>
<dbReference type="eggNOG" id="ENOG502SZKR">
    <property type="taxonomic scope" value="Eukaryota"/>
</dbReference>
<feature type="compositionally biased region" description="Polar residues" evidence="1">
    <location>
        <begin position="521"/>
        <end position="533"/>
    </location>
</feature>
<dbReference type="VEuPathDB" id="FungiDB:PYU1_G002934"/>
<proteinExistence type="predicted"/>
<dbReference type="EMBL" id="GL376628">
    <property type="status" value="NOT_ANNOTATED_CDS"/>
    <property type="molecule type" value="Genomic_DNA"/>
</dbReference>
<organism evidence="2 3">
    <name type="scientific">Globisporangium ultimum (strain ATCC 200006 / CBS 805.95 / DAOM BR144)</name>
    <name type="common">Pythium ultimum</name>
    <dbReference type="NCBI Taxonomy" id="431595"/>
    <lineage>
        <taxon>Eukaryota</taxon>
        <taxon>Sar</taxon>
        <taxon>Stramenopiles</taxon>
        <taxon>Oomycota</taxon>
        <taxon>Peronosporomycetes</taxon>
        <taxon>Pythiales</taxon>
        <taxon>Pythiaceae</taxon>
        <taxon>Globisporangium</taxon>
    </lineage>
</organism>
<feature type="compositionally biased region" description="Acidic residues" evidence="1">
    <location>
        <begin position="329"/>
        <end position="339"/>
    </location>
</feature>
<dbReference type="EnsemblProtists" id="PYU1_T002937">
    <property type="protein sequence ID" value="PYU1_T002937"/>
    <property type="gene ID" value="PYU1_G002934"/>
</dbReference>
<evidence type="ECO:0000313" key="3">
    <source>
        <dbReference type="Proteomes" id="UP000019132"/>
    </source>
</evidence>
<dbReference type="Proteomes" id="UP000019132">
    <property type="component" value="Unassembled WGS sequence"/>
</dbReference>
<feature type="region of interest" description="Disordered" evidence="1">
    <location>
        <begin position="1"/>
        <end position="25"/>
    </location>
</feature>
<dbReference type="AlphaFoldDB" id="K3WD96"/>
<reference evidence="2" key="3">
    <citation type="submission" date="2015-02" db="UniProtKB">
        <authorList>
            <consortium name="EnsemblProtists"/>
        </authorList>
    </citation>
    <scope>IDENTIFICATION</scope>
    <source>
        <strain evidence="2">DAOM BR144</strain>
    </source>
</reference>
<feature type="region of interest" description="Disordered" evidence="1">
    <location>
        <begin position="478"/>
        <end position="533"/>
    </location>
</feature>
<dbReference type="InParanoid" id="K3WD96"/>